<dbReference type="Proteomes" id="UP000585905">
    <property type="component" value="Unassembled WGS sequence"/>
</dbReference>
<evidence type="ECO:0000313" key="1">
    <source>
        <dbReference type="EMBL" id="MBA8846858.1"/>
    </source>
</evidence>
<reference evidence="1 2" key="1">
    <citation type="submission" date="2020-07" db="EMBL/GenBank/DDBJ databases">
        <title>Sequencing the genomes of 1000 actinobacteria strains.</title>
        <authorList>
            <person name="Klenk H.-P."/>
        </authorList>
    </citation>
    <scope>NUCLEOTIDE SEQUENCE [LARGE SCALE GENOMIC DNA]</scope>
    <source>
        <strain evidence="1 2">DSM 19663</strain>
    </source>
</reference>
<evidence type="ECO:0008006" key="3">
    <source>
        <dbReference type="Google" id="ProtNLM"/>
    </source>
</evidence>
<dbReference type="AlphaFoldDB" id="A0A839EAX2"/>
<evidence type="ECO:0000313" key="2">
    <source>
        <dbReference type="Proteomes" id="UP000585905"/>
    </source>
</evidence>
<dbReference type="Gene3D" id="3.30.1660.10">
    <property type="entry name" value="Flavin-binding protein dodecin"/>
    <property type="match status" value="1"/>
</dbReference>
<gene>
    <name evidence="1" type="ORF">FHX53_000422</name>
</gene>
<proteinExistence type="predicted"/>
<comment type="caution">
    <text evidence="1">The sequence shown here is derived from an EMBL/GenBank/DDBJ whole genome shotgun (WGS) entry which is preliminary data.</text>
</comment>
<dbReference type="RefSeq" id="WP_182489702.1">
    <property type="nucleotide sequence ID" value="NZ_BAAAOV010000021.1"/>
</dbReference>
<accession>A0A839EAX2</accession>
<dbReference type="InterPro" id="IPR009923">
    <property type="entry name" value="Dodecin"/>
</dbReference>
<organism evidence="1 2">
    <name type="scientific">Microcella alkalica</name>
    <dbReference type="NCBI Taxonomy" id="355930"/>
    <lineage>
        <taxon>Bacteria</taxon>
        <taxon>Bacillati</taxon>
        <taxon>Actinomycetota</taxon>
        <taxon>Actinomycetes</taxon>
        <taxon>Micrococcales</taxon>
        <taxon>Microbacteriaceae</taxon>
        <taxon>Microcella</taxon>
    </lineage>
</organism>
<protein>
    <recommendedName>
        <fullName evidence="3">Dodecin domain-containing protein</fullName>
    </recommendedName>
</protein>
<dbReference type="PANTHER" id="PTHR39324:SF1">
    <property type="entry name" value="CALCIUM DODECIN"/>
    <property type="match status" value="1"/>
</dbReference>
<sequence length="68" mass="7567">MSSVARVTTITARSETSFEDAIRTGIERASATLRNVEGAWVKEQKVDVDNGTVRTWHVTLEVTFVLDD</sequence>
<dbReference type="InterPro" id="IPR025543">
    <property type="entry name" value="Dodecin-like"/>
</dbReference>
<keyword evidence="2" id="KW-1185">Reference proteome</keyword>
<dbReference type="Pfam" id="PF07311">
    <property type="entry name" value="Dodecin"/>
    <property type="match status" value="1"/>
</dbReference>
<name>A0A839EAX2_9MICO</name>
<dbReference type="SUPFAM" id="SSF89807">
    <property type="entry name" value="Dodecin-like"/>
    <property type="match status" value="1"/>
</dbReference>
<dbReference type="InterPro" id="IPR036694">
    <property type="entry name" value="Dodecin-like_sf"/>
</dbReference>
<dbReference type="PANTHER" id="PTHR39324">
    <property type="entry name" value="CALCIUM DODECIN"/>
    <property type="match status" value="1"/>
</dbReference>
<dbReference type="EMBL" id="JACGWX010000001">
    <property type="protein sequence ID" value="MBA8846858.1"/>
    <property type="molecule type" value="Genomic_DNA"/>
</dbReference>